<name>A0AAI9VA51_9PEZI</name>
<reference evidence="1" key="1">
    <citation type="submission" date="2016-11" db="EMBL/GenBank/DDBJ databases">
        <title>The genome sequence of Colletotrichum cuscutae.</title>
        <authorList>
            <person name="Baroncelli R."/>
        </authorList>
    </citation>
    <scope>NUCLEOTIDE SEQUENCE</scope>
    <source>
        <strain evidence="1">IMI 304802</strain>
    </source>
</reference>
<organism evidence="1 2">
    <name type="scientific">Colletotrichum cuscutae</name>
    <dbReference type="NCBI Taxonomy" id="1209917"/>
    <lineage>
        <taxon>Eukaryota</taxon>
        <taxon>Fungi</taxon>
        <taxon>Dikarya</taxon>
        <taxon>Ascomycota</taxon>
        <taxon>Pezizomycotina</taxon>
        <taxon>Sordariomycetes</taxon>
        <taxon>Hypocreomycetidae</taxon>
        <taxon>Glomerellales</taxon>
        <taxon>Glomerellaceae</taxon>
        <taxon>Colletotrichum</taxon>
        <taxon>Colletotrichum acutatum species complex</taxon>
    </lineage>
</organism>
<sequence length="70" mass="7617">MITATQMESCRRNLLKWGVGLLLAAAGSKAFSIGLADSKLAPKGRFSKFSDTSSADFFFDEAISSFFEQD</sequence>
<gene>
    <name evidence="1" type="ORF">CCUS01_16413</name>
</gene>
<keyword evidence="2" id="KW-1185">Reference proteome</keyword>
<evidence type="ECO:0000313" key="1">
    <source>
        <dbReference type="EMBL" id="KAK1479032.1"/>
    </source>
</evidence>
<dbReference type="AlphaFoldDB" id="A0AAI9VA51"/>
<dbReference type="EMBL" id="MPDP01000120">
    <property type="protein sequence ID" value="KAK1479032.1"/>
    <property type="molecule type" value="Genomic_DNA"/>
</dbReference>
<accession>A0AAI9VA51</accession>
<proteinExistence type="predicted"/>
<protein>
    <submittedName>
        <fullName evidence="1">Uncharacterized protein</fullName>
    </submittedName>
</protein>
<dbReference type="Proteomes" id="UP001239213">
    <property type="component" value="Unassembled WGS sequence"/>
</dbReference>
<comment type="caution">
    <text evidence="1">The sequence shown here is derived from an EMBL/GenBank/DDBJ whole genome shotgun (WGS) entry which is preliminary data.</text>
</comment>
<evidence type="ECO:0000313" key="2">
    <source>
        <dbReference type="Proteomes" id="UP001239213"/>
    </source>
</evidence>